<keyword evidence="6" id="KW-0418">Kinase</keyword>
<dbReference type="Pfam" id="PF08448">
    <property type="entry name" value="PAS_4"/>
    <property type="match status" value="2"/>
</dbReference>
<dbReference type="InterPro" id="IPR013656">
    <property type="entry name" value="PAS_4"/>
</dbReference>
<keyword evidence="5" id="KW-0547">Nucleotide-binding</keyword>
<gene>
    <name evidence="9" type="ORF">CDV49_00405</name>
</gene>
<organism evidence="9 10">
    <name type="scientific">Haematobacter genomosp. 1</name>
    <dbReference type="NCBI Taxonomy" id="366618"/>
    <lineage>
        <taxon>Bacteria</taxon>
        <taxon>Pseudomonadati</taxon>
        <taxon>Pseudomonadota</taxon>
        <taxon>Alphaproteobacteria</taxon>
        <taxon>Rhodobacterales</taxon>
        <taxon>Paracoccaceae</taxon>
        <taxon>Haematobacter</taxon>
    </lineage>
</organism>
<dbReference type="InterPro" id="IPR036890">
    <property type="entry name" value="HATPase_C_sf"/>
</dbReference>
<comment type="caution">
    <text evidence="9">The sequence shown here is derived from an EMBL/GenBank/DDBJ whole genome shotgun (WGS) entry which is preliminary data.</text>
</comment>
<dbReference type="EMBL" id="NIPW01000003">
    <property type="protein sequence ID" value="OWJ80688.1"/>
    <property type="molecule type" value="Genomic_DNA"/>
</dbReference>
<dbReference type="PANTHER" id="PTHR41523:SF7">
    <property type="entry name" value="HISTIDINE KINASE"/>
    <property type="match status" value="1"/>
</dbReference>
<dbReference type="SUPFAM" id="SSF55785">
    <property type="entry name" value="PYP-like sensor domain (PAS domain)"/>
    <property type="match status" value="2"/>
</dbReference>
<evidence type="ECO:0000256" key="2">
    <source>
        <dbReference type="ARBA" id="ARBA00012438"/>
    </source>
</evidence>
<evidence type="ECO:0000256" key="4">
    <source>
        <dbReference type="ARBA" id="ARBA00022679"/>
    </source>
</evidence>
<evidence type="ECO:0000313" key="9">
    <source>
        <dbReference type="EMBL" id="OWJ80688.1"/>
    </source>
</evidence>
<keyword evidence="10" id="KW-1185">Reference proteome</keyword>
<reference evidence="9 10" key="1">
    <citation type="submission" date="2016-12" db="EMBL/GenBank/DDBJ databases">
        <title>Comparison of Traditional DNA-DNA Hybridization with In Silico Genomic Analysis.</title>
        <authorList>
            <person name="Nicholson A.C."/>
            <person name="Humrighouse B.W."/>
            <person name="Graziano J."/>
            <person name="Lasker B."/>
            <person name="Whitney A.M."/>
            <person name="Mcquiston J.R."/>
        </authorList>
    </citation>
    <scope>NUCLEOTIDE SEQUENCE [LARGE SCALE GENOMIC DNA]</scope>
    <source>
        <strain evidence="9 10">H2240</strain>
    </source>
</reference>
<evidence type="ECO:0000256" key="7">
    <source>
        <dbReference type="ARBA" id="ARBA00022840"/>
    </source>
</evidence>
<dbReference type="Pfam" id="PF07536">
    <property type="entry name" value="HWE_HK"/>
    <property type="match status" value="1"/>
</dbReference>
<dbReference type="AlphaFoldDB" id="A0A212AGQ9"/>
<proteinExistence type="predicted"/>
<feature type="domain" description="Signal transduction histidine kinase HWE region" evidence="8">
    <location>
        <begin position="326"/>
        <end position="408"/>
    </location>
</feature>
<dbReference type="SMART" id="SM00911">
    <property type="entry name" value="HWE_HK"/>
    <property type="match status" value="1"/>
</dbReference>
<dbReference type="EC" id="2.7.13.3" evidence="2"/>
<evidence type="ECO:0000256" key="6">
    <source>
        <dbReference type="ARBA" id="ARBA00022777"/>
    </source>
</evidence>
<keyword evidence="4" id="KW-0808">Transferase</keyword>
<keyword evidence="7" id="KW-0067">ATP-binding</keyword>
<dbReference type="OrthoDB" id="9816309at2"/>
<dbReference type="Gene3D" id="3.30.565.10">
    <property type="entry name" value="Histidine kinase-like ATPase, C-terminal domain"/>
    <property type="match status" value="1"/>
</dbReference>
<dbReference type="GO" id="GO:0004673">
    <property type="term" value="F:protein histidine kinase activity"/>
    <property type="evidence" value="ECO:0007669"/>
    <property type="project" value="UniProtKB-EC"/>
</dbReference>
<dbReference type="InterPro" id="IPR035965">
    <property type="entry name" value="PAS-like_dom_sf"/>
</dbReference>
<accession>A0A212AGQ9</accession>
<evidence type="ECO:0000256" key="3">
    <source>
        <dbReference type="ARBA" id="ARBA00022553"/>
    </source>
</evidence>
<dbReference type="PANTHER" id="PTHR41523">
    <property type="entry name" value="TWO-COMPONENT SYSTEM SENSOR PROTEIN"/>
    <property type="match status" value="1"/>
</dbReference>
<evidence type="ECO:0000259" key="8">
    <source>
        <dbReference type="SMART" id="SM00911"/>
    </source>
</evidence>
<name>A0A212AGQ9_9RHOB</name>
<dbReference type="Gene3D" id="3.30.450.20">
    <property type="entry name" value="PAS domain"/>
    <property type="match status" value="2"/>
</dbReference>
<sequence length="518" mass="56925">MPFEREAQGKASAGLEGGRSSFSVFMAGWRGVGMFSADTECARLMRDLDWSANPLGPPETWPTALRTLVGIMLGSRQPMFVAWGPQEIMLYNDAYAPLCGARHPAIGVPFQVLWADILNDVYPILQAAYEGRSTHMEDIRFLMHRNGYPEETHFSFSYTPVRDERGGIPGMFCACDEITEQVRQRRAQEQERALLYEALRLSPGATALVMGPDHVFALANERFLYLCGKDSGIIGKPTAEVLPEIVEQGFIRLMDQVFATGTPYEGRDLPIDLLHDDHAEMTRHYVDFVYQPFADPMTGTRGVLIQGIDVTDRREKEERQRIIANELSHRMKNQLAVVRAVISQTIRRASDTREAAKVIDGRLMALGRAQNLLLNAEAEESTVAAVVRAALSPYDEAKSARYSLSGPHVVLGGQLVMSLSLVVHELGTNALKHGAFSVPEGHVDIVWALEALPEGRLFTFDWRERGGPPVSEPLTKGSGSGLIAAGLGTFGGEVIMDFAPEGLHCRMSALLGGEGMIA</sequence>
<dbReference type="GO" id="GO:0005524">
    <property type="term" value="F:ATP binding"/>
    <property type="evidence" value="ECO:0007669"/>
    <property type="project" value="UniProtKB-KW"/>
</dbReference>
<comment type="catalytic activity">
    <reaction evidence="1">
        <text>ATP + protein L-histidine = ADP + protein N-phospho-L-histidine.</text>
        <dbReference type="EC" id="2.7.13.3"/>
    </reaction>
</comment>
<evidence type="ECO:0000256" key="1">
    <source>
        <dbReference type="ARBA" id="ARBA00000085"/>
    </source>
</evidence>
<evidence type="ECO:0000313" key="10">
    <source>
        <dbReference type="Proteomes" id="UP000196878"/>
    </source>
</evidence>
<keyword evidence="3" id="KW-0597">Phosphoprotein</keyword>
<dbReference type="Proteomes" id="UP000196878">
    <property type="component" value="Unassembled WGS sequence"/>
</dbReference>
<dbReference type="InterPro" id="IPR011102">
    <property type="entry name" value="Sig_transdc_His_kinase_HWE"/>
</dbReference>
<protein>
    <recommendedName>
        <fullName evidence="2">histidine kinase</fullName>
        <ecNumber evidence="2">2.7.13.3</ecNumber>
    </recommendedName>
</protein>
<evidence type="ECO:0000256" key="5">
    <source>
        <dbReference type="ARBA" id="ARBA00022741"/>
    </source>
</evidence>